<dbReference type="InterPro" id="IPR025110">
    <property type="entry name" value="AMP-bd_C"/>
</dbReference>
<dbReference type="PRINTS" id="PR00154">
    <property type="entry name" value="AMPBINDING"/>
</dbReference>
<dbReference type="InterPro" id="IPR000873">
    <property type="entry name" value="AMP-dep_synth/lig_dom"/>
</dbReference>
<accession>A8XKN5</accession>
<evidence type="ECO:0000313" key="13">
    <source>
        <dbReference type="WormBase" id="CBG14783a"/>
    </source>
</evidence>
<evidence type="ECO:0000256" key="7">
    <source>
        <dbReference type="ARBA" id="ARBA00026121"/>
    </source>
</evidence>
<evidence type="ECO:0000259" key="10">
    <source>
        <dbReference type="Pfam" id="PF13193"/>
    </source>
</evidence>
<comment type="catalytic activity">
    <reaction evidence="6">
        <text>a long-chain fatty acid + ATP + CoA = a long-chain fatty acyl-CoA + AMP + diphosphate</text>
        <dbReference type="Rhea" id="RHEA:15421"/>
        <dbReference type="ChEBI" id="CHEBI:30616"/>
        <dbReference type="ChEBI" id="CHEBI:33019"/>
        <dbReference type="ChEBI" id="CHEBI:57287"/>
        <dbReference type="ChEBI" id="CHEBI:57560"/>
        <dbReference type="ChEBI" id="CHEBI:83139"/>
        <dbReference type="ChEBI" id="CHEBI:456215"/>
        <dbReference type="EC" id="6.2.1.3"/>
    </reaction>
    <physiologicalReaction direction="left-to-right" evidence="6">
        <dbReference type="Rhea" id="RHEA:15422"/>
    </physiologicalReaction>
</comment>
<dbReference type="FunCoup" id="A8XKN5">
    <property type="interactions" value="2825"/>
</dbReference>
<dbReference type="GO" id="GO:0005524">
    <property type="term" value="F:ATP binding"/>
    <property type="evidence" value="ECO:0007669"/>
    <property type="project" value="UniProtKB-KW"/>
</dbReference>
<keyword evidence="3" id="KW-0547">Nucleotide-binding</keyword>
<gene>
    <name evidence="13" type="primary">acs-17</name>
    <name evidence="11" type="synonym">Cbr-acs-17</name>
    <name evidence="13" type="ORF">CBG14783</name>
    <name evidence="11" type="ORF">CBG_14783</name>
</gene>
<evidence type="ECO:0000259" key="9">
    <source>
        <dbReference type="Pfam" id="PF00501"/>
    </source>
</evidence>
<dbReference type="PANTHER" id="PTHR43272:SF83">
    <property type="entry name" value="ACYL-COA SYNTHETASE LONG-CHAIN, ISOFORM J"/>
    <property type="match status" value="1"/>
</dbReference>
<feature type="domain" description="AMP-dependent synthetase/ligase" evidence="9">
    <location>
        <begin position="164"/>
        <end position="617"/>
    </location>
</feature>
<sequence length="794" mass="89190">MVDESDVKSALNGHDRPLSITIAIVFLKVNKNFEVFDWTQTNNFFQIVFFIYDIVTFIPFKIFADPAEKLEKSERVKAEPENGDFSTPWKNVFAKDGLMNSSFEGIHDLGTQWEECVRYVFFDLSVDETIEIAYRYGNLPCMGTREVLKVHKEKQSNGKVFEKWQMGDYHWRSYAQVDKRVNMIASGLTSLGQKEKEPIILFAETREEWMTTALACMKMNFPIATMYATLGDEAVTFAINEVGAKTIFTTEALISKVKKAMSNGATSIENIIFFDSVDPASRGESVDVDLPFTLLSFDQLLSRGEREYCMSLWGVLLVSVLTTLPICYLMIYVRSLLNLVSVNRLIPAHPVPIRSKKDDLAFIMYTSGTTGNPKGVMISHQNIVAVTAGQAFNINLGTEDRYIGYLPLAHILEVCAEMIVFTKGVRIGYSSAQTLFDRAPKIMKGEHGDCWVLQPTLMACVPAVMDRIFKAVIDEVNANSELFKQVFKTCYERKRSRYEEGYTSFILNKLVFNRIGKLLGGKVRQILSGGAPLSPETQRFMNICFCCPVVQGYGLTETCGGGTIADIHDLSTGTVGPPLTCCEILLQEWAEAGYSPKNDPPQGEILISGPNVALGYFNNDEKTNEDFVKVNGKRFFATGDIGEFREDGSLKIIDRKKDLLKLSHGEYISLGKVETNLLTNPNVDNICVYGDSDKSFLVALVVPNQKNLTQMAEKQGVDTSDFEKVCEDKKVVEALQKELASYVSSKLQRVEIPQKIFICHEPWTPASGLLTEALKLKRKNIEKAFRKELDQLYK</sequence>
<dbReference type="GO" id="GO:0030182">
    <property type="term" value="P:neuron differentiation"/>
    <property type="evidence" value="ECO:0000318"/>
    <property type="project" value="GO_Central"/>
</dbReference>
<dbReference type="InterPro" id="IPR045851">
    <property type="entry name" value="AMP-bd_C_sf"/>
</dbReference>
<dbReference type="Pfam" id="PF00501">
    <property type="entry name" value="AMP-binding"/>
    <property type="match status" value="1"/>
</dbReference>
<keyword evidence="8" id="KW-0812">Transmembrane</keyword>
<dbReference type="CDD" id="cd17639">
    <property type="entry name" value="LC_FACS_euk1"/>
    <property type="match status" value="1"/>
</dbReference>
<dbReference type="GO" id="GO:0005811">
    <property type="term" value="C:lipid droplet"/>
    <property type="evidence" value="ECO:0000318"/>
    <property type="project" value="GO_Central"/>
</dbReference>
<comment type="similarity">
    <text evidence="1">Belongs to the ATP-dependent AMP-binding enzyme family.</text>
</comment>
<organism evidence="11 12">
    <name type="scientific">Caenorhabditis briggsae</name>
    <dbReference type="NCBI Taxonomy" id="6238"/>
    <lineage>
        <taxon>Eukaryota</taxon>
        <taxon>Metazoa</taxon>
        <taxon>Ecdysozoa</taxon>
        <taxon>Nematoda</taxon>
        <taxon>Chromadorea</taxon>
        <taxon>Rhabditida</taxon>
        <taxon>Rhabditina</taxon>
        <taxon>Rhabditomorpha</taxon>
        <taxon>Rhabditoidea</taxon>
        <taxon>Rhabditidae</taxon>
        <taxon>Peloderinae</taxon>
        <taxon>Caenorhabditis</taxon>
    </lineage>
</organism>
<dbReference type="EC" id="6.2.1.3" evidence="7"/>
<evidence type="ECO:0000256" key="8">
    <source>
        <dbReference type="SAM" id="Phobius"/>
    </source>
</evidence>
<dbReference type="GO" id="GO:0001676">
    <property type="term" value="P:long-chain fatty acid metabolic process"/>
    <property type="evidence" value="ECO:0000318"/>
    <property type="project" value="GO_Central"/>
</dbReference>
<keyword evidence="2" id="KW-0436">Ligase</keyword>
<evidence type="ECO:0000313" key="12">
    <source>
        <dbReference type="Proteomes" id="UP000008549"/>
    </source>
</evidence>
<evidence type="ECO:0000256" key="4">
    <source>
        <dbReference type="ARBA" id="ARBA00022832"/>
    </source>
</evidence>
<dbReference type="EMBL" id="HE600983">
    <property type="protein sequence ID" value="CAP33209.2"/>
    <property type="molecule type" value="Genomic_DNA"/>
</dbReference>
<dbReference type="STRING" id="6238.A8XKN5"/>
<keyword evidence="4" id="KW-0276">Fatty acid metabolism</keyword>
<dbReference type="InterPro" id="IPR042099">
    <property type="entry name" value="ANL_N_sf"/>
</dbReference>
<feature type="transmembrane region" description="Helical" evidence="8">
    <location>
        <begin position="44"/>
        <end position="64"/>
    </location>
</feature>
<dbReference type="AlphaFoldDB" id="A8XKN5"/>
<feature type="transmembrane region" description="Helical" evidence="8">
    <location>
        <begin position="312"/>
        <end position="333"/>
    </location>
</feature>
<dbReference type="Gene3D" id="3.40.50.12780">
    <property type="entry name" value="N-terminal domain of ligase-like"/>
    <property type="match status" value="1"/>
</dbReference>
<dbReference type="GO" id="GO:0005783">
    <property type="term" value="C:endoplasmic reticulum"/>
    <property type="evidence" value="ECO:0000318"/>
    <property type="project" value="GO_Central"/>
</dbReference>
<keyword evidence="8" id="KW-1133">Transmembrane helix</keyword>
<keyword evidence="12" id="KW-1185">Reference proteome</keyword>
<keyword evidence="8" id="KW-0472">Membrane</keyword>
<dbReference type="GO" id="GO:0035336">
    <property type="term" value="P:long-chain fatty-acyl-CoA metabolic process"/>
    <property type="evidence" value="ECO:0000318"/>
    <property type="project" value="GO_Central"/>
</dbReference>
<evidence type="ECO:0000256" key="2">
    <source>
        <dbReference type="ARBA" id="ARBA00022598"/>
    </source>
</evidence>
<dbReference type="SUPFAM" id="SSF56801">
    <property type="entry name" value="Acetyl-CoA synthetase-like"/>
    <property type="match status" value="1"/>
</dbReference>
<evidence type="ECO:0000313" key="11">
    <source>
        <dbReference type="EMBL" id="CAP33209.2"/>
    </source>
</evidence>
<dbReference type="Pfam" id="PF13193">
    <property type="entry name" value="AMP-binding_C"/>
    <property type="match status" value="1"/>
</dbReference>
<proteinExistence type="inferred from homology"/>
<dbReference type="InterPro" id="IPR020845">
    <property type="entry name" value="AMP-binding_CS"/>
</dbReference>
<dbReference type="InterPro" id="IPR020459">
    <property type="entry name" value="AMP-binding"/>
</dbReference>
<dbReference type="PROSITE" id="PS00455">
    <property type="entry name" value="AMP_BINDING"/>
    <property type="match status" value="1"/>
</dbReference>
<dbReference type="GO" id="GO:0004467">
    <property type="term" value="F:long-chain fatty acid-CoA ligase activity"/>
    <property type="evidence" value="ECO:0000318"/>
    <property type="project" value="GO_Central"/>
</dbReference>
<evidence type="ECO:0000256" key="1">
    <source>
        <dbReference type="ARBA" id="ARBA00006432"/>
    </source>
</evidence>
<dbReference type="WormBase" id="CBG14783a">
    <property type="protein sequence ID" value="CBP43950"/>
    <property type="gene ID" value="WBGene00035178"/>
    <property type="gene designation" value="Cbr-acs-17"/>
</dbReference>
<reference evidence="11 12" key="1">
    <citation type="journal article" date="2003" name="PLoS Biol.">
        <title>The genome sequence of Caenorhabditis briggsae: a platform for comparative genomics.</title>
        <authorList>
            <person name="Stein L.D."/>
            <person name="Bao Z."/>
            <person name="Blasiar D."/>
            <person name="Blumenthal T."/>
            <person name="Brent M.R."/>
            <person name="Chen N."/>
            <person name="Chinwalla A."/>
            <person name="Clarke L."/>
            <person name="Clee C."/>
            <person name="Coghlan A."/>
            <person name="Coulson A."/>
            <person name="D'Eustachio P."/>
            <person name="Fitch D.H."/>
            <person name="Fulton L.A."/>
            <person name="Fulton R.E."/>
            <person name="Griffiths-Jones S."/>
            <person name="Harris T.W."/>
            <person name="Hillier L.W."/>
            <person name="Kamath R."/>
            <person name="Kuwabara P.E."/>
            <person name="Mardis E.R."/>
            <person name="Marra M.A."/>
            <person name="Miner T.L."/>
            <person name="Minx P."/>
            <person name="Mullikin J.C."/>
            <person name="Plumb R.W."/>
            <person name="Rogers J."/>
            <person name="Schein J.E."/>
            <person name="Sohrmann M."/>
            <person name="Spieth J."/>
            <person name="Stajich J.E."/>
            <person name="Wei C."/>
            <person name="Willey D."/>
            <person name="Wilson R.K."/>
            <person name="Durbin R."/>
            <person name="Waterston R.H."/>
        </authorList>
    </citation>
    <scope>NUCLEOTIDE SEQUENCE [LARGE SCALE GENOMIC DNA]</scope>
    <source>
        <strain evidence="11 12">AF16</strain>
    </source>
</reference>
<dbReference type="Proteomes" id="UP000008549">
    <property type="component" value="Unassembled WGS sequence"/>
</dbReference>
<evidence type="ECO:0000256" key="6">
    <source>
        <dbReference type="ARBA" id="ARBA00024484"/>
    </source>
</evidence>
<dbReference type="HOGENOM" id="CLU_000022_45_2_1"/>
<dbReference type="PANTHER" id="PTHR43272">
    <property type="entry name" value="LONG-CHAIN-FATTY-ACID--COA LIGASE"/>
    <property type="match status" value="1"/>
</dbReference>
<dbReference type="Gene3D" id="3.30.300.30">
    <property type="match status" value="1"/>
</dbReference>
<name>A8XKN5_CAEBR</name>
<feature type="domain" description="AMP-binding enzyme C-terminal" evidence="10">
    <location>
        <begin position="672"/>
        <end position="759"/>
    </location>
</feature>
<evidence type="ECO:0000256" key="3">
    <source>
        <dbReference type="ARBA" id="ARBA00022741"/>
    </source>
</evidence>
<dbReference type="OMA" id="KIFQWAA"/>
<reference evidence="11 12" key="2">
    <citation type="journal article" date="2011" name="PLoS Genet.">
        <title>Caenorhabditis briggsae recombinant inbred line genotypes reveal inter-strain incompatibility and the evolution of recombination.</title>
        <authorList>
            <person name="Ross J.A."/>
            <person name="Koboldt D.C."/>
            <person name="Staisch J.E."/>
            <person name="Chamberlin H.M."/>
            <person name="Gupta B.P."/>
            <person name="Miller R.D."/>
            <person name="Baird S.E."/>
            <person name="Haag E.S."/>
        </authorList>
    </citation>
    <scope>NUCLEOTIDE SEQUENCE [LARGE SCALE GENOMIC DNA]</scope>
    <source>
        <strain evidence="11 12">AF16</strain>
    </source>
</reference>
<protein>
    <recommendedName>
        <fullName evidence="7">long-chain-fatty-acid--CoA ligase</fullName>
        <ecNumber evidence="7">6.2.1.3</ecNumber>
    </recommendedName>
</protein>
<keyword evidence="5" id="KW-0067">ATP-binding</keyword>
<keyword evidence="4" id="KW-0443">Lipid metabolism</keyword>
<evidence type="ECO:0000256" key="5">
    <source>
        <dbReference type="ARBA" id="ARBA00022840"/>
    </source>
</evidence>
<dbReference type="GO" id="GO:0005886">
    <property type="term" value="C:plasma membrane"/>
    <property type="evidence" value="ECO:0000318"/>
    <property type="project" value="GO_Central"/>
</dbReference>
<dbReference type="InParanoid" id="A8XKN5"/>
<dbReference type="eggNOG" id="KOG1180">
    <property type="taxonomic scope" value="Eukaryota"/>
</dbReference>